<evidence type="ECO:0000256" key="9">
    <source>
        <dbReference type="ARBA" id="ARBA00023012"/>
    </source>
</evidence>
<evidence type="ECO:0000256" key="7">
    <source>
        <dbReference type="ARBA" id="ARBA00022777"/>
    </source>
</evidence>
<dbReference type="Gene3D" id="1.10.287.130">
    <property type="match status" value="1"/>
</dbReference>
<proteinExistence type="predicted"/>
<accession>V6SLU3</accession>
<evidence type="ECO:0000259" key="14">
    <source>
        <dbReference type="PROSITE" id="PS50885"/>
    </source>
</evidence>
<dbReference type="Gene3D" id="6.10.340.10">
    <property type="match status" value="1"/>
</dbReference>
<feature type="coiled-coil region" evidence="11">
    <location>
        <begin position="219"/>
        <end position="246"/>
    </location>
</feature>
<feature type="transmembrane region" description="Helical" evidence="12">
    <location>
        <begin position="12"/>
        <end position="30"/>
    </location>
</feature>
<dbReference type="AlphaFoldDB" id="V6SLU3"/>
<keyword evidence="6 12" id="KW-0812">Transmembrane</keyword>
<dbReference type="SUPFAM" id="SSF47384">
    <property type="entry name" value="Homodimeric domain of signal transducing histidine kinase"/>
    <property type="match status" value="1"/>
</dbReference>
<dbReference type="PANTHER" id="PTHR45436:SF5">
    <property type="entry name" value="SENSOR HISTIDINE KINASE TRCS"/>
    <property type="match status" value="1"/>
</dbReference>
<dbReference type="InterPro" id="IPR004358">
    <property type="entry name" value="Sig_transdc_His_kin-like_C"/>
</dbReference>
<dbReference type="GO" id="GO:0005886">
    <property type="term" value="C:plasma membrane"/>
    <property type="evidence" value="ECO:0007669"/>
    <property type="project" value="TreeGrafter"/>
</dbReference>
<dbReference type="SMART" id="SM00387">
    <property type="entry name" value="HATPase_c"/>
    <property type="match status" value="1"/>
</dbReference>
<sequence length="459" mass="52288">MLPFSFKNRIAFNYIISTALLISFVFIVLFQTVKLQVYNHINEDIDNEIVKHLGEIEIDDNDNFKINVDNWREREHNTVDVNPVFVAFLDMNNKLIDKSPNLKGLKLHFLGEQNNHVFVDTSLNNIPIRQIQTEIKHGNKVVGHLIVAMSLDDAEMVLINLRNILLISFPLILLVLFIIARIIAGRSIKPVSAIIETSSVITKDNLSSRIELPKNKDELYQLSKTINELLDRIENAVEREKQFTSDASHELRTPLAVIKGTLEVLIRKPRTKEEYTDKINFCVSEVDRLNNLVDQLLLLARFENQKQFAKREDVLLNSTFLDIITRLSPKSQNKNITVTTNFPKEYYVKTDNYLLSIIVGNLISNALKYTPKNGTVSINMSTENGKTVCKIKDNGIGIKKEELDKIFEQFYRSDASVHPEIKGTGLGLSIVKKLCLLLSIQIEISSTINEGTEVVLIFP</sequence>
<dbReference type="SUPFAM" id="SSF158472">
    <property type="entry name" value="HAMP domain-like"/>
    <property type="match status" value="1"/>
</dbReference>
<gene>
    <name evidence="15" type="ORF">FLJC2902T_21710</name>
</gene>
<evidence type="ECO:0000256" key="11">
    <source>
        <dbReference type="SAM" id="Coils"/>
    </source>
</evidence>
<evidence type="ECO:0000259" key="13">
    <source>
        <dbReference type="PROSITE" id="PS50109"/>
    </source>
</evidence>
<dbReference type="InterPro" id="IPR003661">
    <property type="entry name" value="HisK_dim/P_dom"/>
</dbReference>
<dbReference type="InterPro" id="IPR050428">
    <property type="entry name" value="TCS_sensor_his_kinase"/>
</dbReference>
<dbReference type="eggNOG" id="COG2205">
    <property type="taxonomic scope" value="Bacteria"/>
</dbReference>
<dbReference type="RefSeq" id="WP_023579748.1">
    <property type="nucleotide sequence ID" value="NZ_AVGG01000012.1"/>
</dbReference>
<evidence type="ECO:0000313" key="15">
    <source>
        <dbReference type="EMBL" id="ESU27197.1"/>
    </source>
</evidence>
<comment type="caution">
    <text evidence="15">The sequence shown here is derived from an EMBL/GenBank/DDBJ whole genome shotgun (WGS) entry which is preliminary data.</text>
</comment>
<dbReference type="GO" id="GO:0000155">
    <property type="term" value="F:phosphorelay sensor kinase activity"/>
    <property type="evidence" value="ECO:0007669"/>
    <property type="project" value="InterPro"/>
</dbReference>
<dbReference type="FunFam" id="3.30.565.10:FF:000006">
    <property type="entry name" value="Sensor histidine kinase WalK"/>
    <property type="match status" value="1"/>
</dbReference>
<keyword evidence="9" id="KW-0902">Two-component regulatory system</keyword>
<keyword evidence="8 12" id="KW-1133">Transmembrane helix</keyword>
<keyword evidence="10 12" id="KW-0472">Membrane</keyword>
<dbReference type="OrthoDB" id="594725at2"/>
<evidence type="ECO:0000256" key="12">
    <source>
        <dbReference type="SAM" id="Phobius"/>
    </source>
</evidence>
<protein>
    <recommendedName>
        <fullName evidence="3">histidine kinase</fullName>
        <ecNumber evidence="3">2.7.13.3</ecNumber>
    </recommendedName>
</protein>
<reference evidence="15 16" key="1">
    <citation type="submission" date="2013-08" db="EMBL/GenBank/DDBJ databases">
        <title>Flavobacterium limnosediminis JC2902 genome sequencing.</title>
        <authorList>
            <person name="Lee K."/>
            <person name="Yi H."/>
            <person name="Park S."/>
            <person name="Chun J."/>
        </authorList>
    </citation>
    <scope>NUCLEOTIDE SEQUENCE [LARGE SCALE GENOMIC DNA]</scope>
    <source>
        <strain evidence="15 16">JC2902</strain>
    </source>
</reference>
<organism evidence="15 16">
    <name type="scientific">Flavobacterium limnosediminis JC2902</name>
    <dbReference type="NCBI Taxonomy" id="1341181"/>
    <lineage>
        <taxon>Bacteria</taxon>
        <taxon>Pseudomonadati</taxon>
        <taxon>Bacteroidota</taxon>
        <taxon>Flavobacteriia</taxon>
        <taxon>Flavobacteriales</taxon>
        <taxon>Flavobacteriaceae</taxon>
        <taxon>Flavobacterium</taxon>
    </lineage>
</organism>
<dbReference type="InterPro" id="IPR003594">
    <property type="entry name" value="HATPase_dom"/>
</dbReference>
<evidence type="ECO:0000256" key="5">
    <source>
        <dbReference type="ARBA" id="ARBA00022679"/>
    </source>
</evidence>
<dbReference type="InterPro" id="IPR036097">
    <property type="entry name" value="HisK_dim/P_sf"/>
</dbReference>
<dbReference type="SMART" id="SM00388">
    <property type="entry name" value="HisKA"/>
    <property type="match status" value="1"/>
</dbReference>
<feature type="domain" description="HAMP" evidence="14">
    <location>
        <begin position="185"/>
        <end position="238"/>
    </location>
</feature>
<dbReference type="Proteomes" id="UP000018004">
    <property type="component" value="Unassembled WGS sequence"/>
</dbReference>
<dbReference type="CDD" id="cd00075">
    <property type="entry name" value="HATPase"/>
    <property type="match status" value="1"/>
</dbReference>
<dbReference type="PATRIC" id="fig|1341181.4.peg.2136"/>
<dbReference type="Pfam" id="PF02518">
    <property type="entry name" value="HATPase_c"/>
    <property type="match status" value="1"/>
</dbReference>
<dbReference type="PROSITE" id="PS50109">
    <property type="entry name" value="HIS_KIN"/>
    <property type="match status" value="1"/>
</dbReference>
<dbReference type="InterPro" id="IPR036890">
    <property type="entry name" value="HATPase_C_sf"/>
</dbReference>
<evidence type="ECO:0000256" key="8">
    <source>
        <dbReference type="ARBA" id="ARBA00022989"/>
    </source>
</evidence>
<feature type="transmembrane region" description="Helical" evidence="12">
    <location>
        <begin position="164"/>
        <end position="184"/>
    </location>
</feature>
<evidence type="ECO:0000313" key="16">
    <source>
        <dbReference type="Proteomes" id="UP000018004"/>
    </source>
</evidence>
<evidence type="ECO:0000256" key="3">
    <source>
        <dbReference type="ARBA" id="ARBA00012438"/>
    </source>
</evidence>
<dbReference type="PANTHER" id="PTHR45436">
    <property type="entry name" value="SENSOR HISTIDINE KINASE YKOH"/>
    <property type="match status" value="1"/>
</dbReference>
<dbReference type="SMART" id="SM00304">
    <property type="entry name" value="HAMP"/>
    <property type="match status" value="1"/>
</dbReference>
<evidence type="ECO:0000256" key="4">
    <source>
        <dbReference type="ARBA" id="ARBA00022553"/>
    </source>
</evidence>
<dbReference type="CDD" id="cd06225">
    <property type="entry name" value="HAMP"/>
    <property type="match status" value="1"/>
</dbReference>
<comment type="subcellular location">
    <subcellularLocation>
        <location evidence="2">Membrane</location>
    </subcellularLocation>
</comment>
<keyword evidence="5 15" id="KW-0808">Transferase</keyword>
<evidence type="ECO:0000256" key="1">
    <source>
        <dbReference type="ARBA" id="ARBA00000085"/>
    </source>
</evidence>
<comment type="catalytic activity">
    <reaction evidence="1">
        <text>ATP + protein L-histidine = ADP + protein N-phospho-L-histidine.</text>
        <dbReference type="EC" id="2.7.13.3"/>
    </reaction>
</comment>
<name>V6SLU3_9FLAO</name>
<keyword evidence="11" id="KW-0175">Coiled coil</keyword>
<feature type="domain" description="Histidine kinase" evidence="13">
    <location>
        <begin position="246"/>
        <end position="459"/>
    </location>
</feature>
<dbReference type="InterPro" id="IPR005467">
    <property type="entry name" value="His_kinase_dom"/>
</dbReference>
<keyword evidence="16" id="KW-1185">Reference proteome</keyword>
<dbReference type="PRINTS" id="PR00344">
    <property type="entry name" value="BCTRLSENSOR"/>
</dbReference>
<dbReference type="Pfam" id="PF00512">
    <property type="entry name" value="HisKA"/>
    <property type="match status" value="1"/>
</dbReference>
<evidence type="ECO:0000256" key="2">
    <source>
        <dbReference type="ARBA" id="ARBA00004370"/>
    </source>
</evidence>
<dbReference type="EC" id="2.7.13.3" evidence="3"/>
<dbReference type="EMBL" id="AVGG01000012">
    <property type="protein sequence ID" value="ESU27197.1"/>
    <property type="molecule type" value="Genomic_DNA"/>
</dbReference>
<dbReference type="CDD" id="cd00082">
    <property type="entry name" value="HisKA"/>
    <property type="match status" value="1"/>
</dbReference>
<dbReference type="Gene3D" id="3.30.565.10">
    <property type="entry name" value="Histidine kinase-like ATPase, C-terminal domain"/>
    <property type="match status" value="1"/>
</dbReference>
<keyword evidence="7 15" id="KW-0418">Kinase</keyword>
<keyword evidence="4" id="KW-0597">Phosphoprotein</keyword>
<evidence type="ECO:0000256" key="10">
    <source>
        <dbReference type="ARBA" id="ARBA00023136"/>
    </source>
</evidence>
<evidence type="ECO:0000256" key="6">
    <source>
        <dbReference type="ARBA" id="ARBA00022692"/>
    </source>
</evidence>
<dbReference type="InterPro" id="IPR003660">
    <property type="entry name" value="HAMP_dom"/>
</dbReference>
<dbReference type="PROSITE" id="PS50885">
    <property type="entry name" value="HAMP"/>
    <property type="match status" value="1"/>
</dbReference>
<dbReference type="STRING" id="1341181.FLJC2902T_21710"/>
<dbReference type="SUPFAM" id="SSF55874">
    <property type="entry name" value="ATPase domain of HSP90 chaperone/DNA topoisomerase II/histidine kinase"/>
    <property type="match status" value="1"/>
</dbReference>
<dbReference type="Pfam" id="PF00672">
    <property type="entry name" value="HAMP"/>
    <property type="match status" value="1"/>
</dbReference>
<dbReference type="FunFam" id="1.10.287.130:FF:000001">
    <property type="entry name" value="Two-component sensor histidine kinase"/>
    <property type="match status" value="1"/>
</dbReference>